<dbReference type="SUPFAM" id="SSF143120">
    <property type="entry name" value="YefM-like"/>
    <property type="match status" value="1"/>
</dbReference>
<dbReference type="Gene3D" id="3.40.1620.10">
    <property type="entry name" value="YefM-like domain"/>
    <property type="match status" value="1"/>
</dbReference>
<dbReference type="Proteomes" id="UP000318307">
    <property type="component" value="Unassembled WGS sequence"/>
</dbReference>
<dbReference type="RefSeq" id="WP_144685643.1">
    <property type="nucleotide sequence ID" value="NZ_VLLC01000021.1"/>
</dbReference>
<dbReference type="Pfam" id="PF02604">
    <property type="entry name" value="PhdYeFM_antitox"/>
    <property type="match status" value="1"/>
</dbReference>
<reference evidence="3 4" key="1">
    <citation type="submission" date="2019-07" db="EMBL/GenBank/DDBJ databases">
        <title>Genome sequencing of 100 strains of the haloalkaliphilic chemolithoautotrophic sulfur-oxidizing bacterium Thioalkalivibrio.</title>
        <authorList>
            <person name="Muyzer G."/>
        </authorList>
    </citation>
    <scope>NUCLEOTIDE SEQUENCE [LARGE SCALE GENOMIC DNA]</scope>
    <source>
        <strain evidence="3 4">ASO4-4</strain>
    </source>
</reference>
<dbReference type="PANTHER" id="PTHR33713:SF10">
    <property type="entry name" value="ANTITOXIN YAFN"/>
    <property type="match status" value="1"/>
</dbReference>
<evidence type="ECO:0000313" key="3">
    <source>
        <dbReference type="EMBL" id="TWI68573.1"/>
    </source>
</evidence>
<dbReference type="NCBIfam" id="TIGR01552">
    <property type="entry name" value="phd_fam"/>
    <property type="match status" value="1"/>
</dbReference>
<keyword evidence="4" id="KW-1185">Reference proteome</keyword>
<gene>
    <name evidence="3" type="ORF">LZ24_02546</name>
</gene>
<comment type="function">
    <text evidence="2">Antitoxin component of a type II toxin-antitoxin (TA) system.</text>
</comment>
<dbReference type="InterPro" id="IPR036165">
    <property type="entry name" value="YefM-like_sf"/>
</dbReference>
<evidence type="ECO:0000256" key="1">
    <source>
        <dbReference type="ARBA" id="ARBA00009981"/>
    </source>
</evidence>
<dbReference type="AlphaFoldDB" id="A0A562RI39"/>
<dbReference type="EMBL" id="VLLC01000021">
    <property type="protein sequence ID" value="TWI68573.1"/>
    <property type="molecule type" value="Genomic_DNA"/>
</dbReference>
<dbReference type="InterPro" id="IPR006442">
    <property type="entry name" value="Antitoxin_Phd/YefM"/>
</dbReference>
<proteinExistence type="inferred from homology"/>
<dbReference type="OrthoDB" id="5297687at2"/>
<evidence type="ECO:0000313" key="4">
    <source>
        <dbReference type="Proteomes" id="UP000318307"/>
    </source>
</evidence>
<dbReference type="PANTHER" id="PTHR33713">
    <property type="entry name" value="ANTITOXIN YAFN-RELATED"/>
    <property type="match status" value="1"/>
</dbReference>
<sequence length="83" mass="9142">METILAPFSASISELKKNPGALIQKADGNPVTILNRNKPTAYLVPAATYEALLEKLEDHELGQIILERKAQRDQAVEISLDDL</sequence>
<protein>
    <recommendedName>
        <fullName evidence="2">Antitoxin</fullName>
    </recommendedName>
</protein>
<comment type="similarity">
    <text evidence="1 2">Belongs to the phD/YefM antitoxin family.</text>
</comment>
<comment type="caution">
    <text evidence="3">The sequence shown here is derived from an EMBL/GenBank/DDBJ whole genome shotgun (WGS) entry which is preliminary data.</text>
</comment>
<evidence type="ECO:0000256" key="2">
    <source>
        <dbReference type="RuleBase" id="RU362080"/>
    </source>
</evidence>
<accession>A0A562RI39</accession>
<name>A0A562RI39_9BACT</name>
<organism evidence="3 4">
    <name type="scientific">Desulfobotulus alkaliphilus</name>
    <dbReference type="NCBI Taxonomy" id="622671"/>
    <lineage>
        <taxon>Bacteria</taxon>
        <taxon>Pseudomonadati</taxon>
        <taxon>Thermodesulfobacteriota</taxon>
        <taxon>Desulfobacteria</taxon>
        <taxon>Desulfobacterales</taxon>
        <taxon>Desulfobacteraceae</taxon>
        <taxon>Desulfobotulus</taxon>
    </lineage>
</organism>
<dbReference type="InterPro" id="IPR051405">
    <property type="entry name" value="phD/YefM_antitoxin"/>
</dbReference>